<dbReference type="FunFam" id="3.90.850.10:FF:000002">
    <property type="entry name" value="2-hydroxyhepta-2,4-diene-1,7-dioate isomerase"/>
    <property type="match status" value="1"/>
</dbReference>
<keyword evidence="6" id="KW-1185">Reference proteome</keyword>
<dbReference type="PANTHER" id="PTHR11820">
    <property type="entry name" value="ACYLPYRUVASE"/>
    <property type="match status" value="1"/>
</dbReference>
<dbReference type="GO" id="GO:0019752">
    <property type="term" value="P:carboxylic acid metabolic process"/>
    <property type="evidence" value="ECO:0007669"/>
    <property type="project" value="UniProtKB-ARBA"/>
</dbReference>
<accession>A0A3G2R6T5</accession>
<dbReference type="InterPro" id="IPR018833">
    <property type="entry name" value="Rv2993c-like_N"/>
</dbReference>
<keyword evidence="2" id="KW-0479">Metal-binding</keyword>
<protein>
    <submittedName>
        <fullName evidence="5">DUF2437 domain-containing protein</fullName>
    </submittedName>
</protein>
<evidence type="ECO:0000256" key="2">
    <source>
        <dbReference type="ARBA" id="ARBA00022723"/>
    </source>
</evidence>
<dbReference type="InterPro" id="IPR036663">
    <property type="entry name" value="Fumarylacetoacetase_C_sf"/>
</dbReference>
<name>A0A3G2R6T5_9FIRM</name>
<sequence length="250" mass="27761">MRIVRFKYNDEVKYGVLDMDSISEIKGDVFGKLKTGKNRYNISEVTLLAPAAPSKIVCVGKNYREHALEMGEGIPEEPTLFLKPPTAVINPGDGIIYPDMSQRVDYEGELAVVIKEACKNVPPEDIPRYILGYTCGNDVTARDLQKKDIQWTRGKSFDTFCPLGPWIETELNPDNLKIQTYLNGELKQSSSTAMMITPVYELISFMSRVMTLMPGDVVMTGTPAGIGPMQKGDTVEVVIEGIGKLKNYVL</sequence>
<comment type="similarity">
    <text evidence="1">Belongs to the FAH family.</text>
</comment>
<dbReference type="Pfam" id="PF01557">
    <property type="entry name" value="FAA_hydrolase"/>
    <property type="match status" value="1"/>
</dbReference>
<feature type="domain" description="Rv2993c-like N-terminal" evidence="4">
    <location>
        <begin position="1"/>
        <end position="50"/>
    </location>
</feature>
<dbReference type="Gene3D" id="3.90.850.10">
    <property type="entry name" value="Fumarylacetoacetase-like, C-terminal domain"/>
    <property type="match status" value="1"/>
</dbReference>
<evidence type="ECO:0000313" key="6">
    <source>
        <dbReference type="Proteomes" id="UP000280960"/>
    </source>
</evidence>
<proteinExistence type="inferred from homology"/>
<evidence type="ECO:0000256" key="1">
    <source>
        <dbReference type="ARBA" id="ARBA00010211"/>
    </source>
</evidence>
<evidence type="ECO:0000259" key="4">
    <source>
        <dbReference type="Pfam" id="PF10370"/>
    </source>
</evidence>
<dbReference type="Pfam" id="PF10370">
    <property type="entry name" value="Rv2993c-like_N"/>
    <property type="match status" value="1"/>
</dbReference>
<organism evidence="5 6">
    <name type="scientific">Biomaibacter acetigenes</name>
    <dbReference type="NCBI Taxonomy" id="2316383"/>
    <lineage>
        <taxon>Bacteria</taxon>
        <taxon>Bacillati</taxon>
        <taxon>Bacillota</taxon>
        <taxon>Clostridia</taxon>
        <taxon>Thermosediminibacterales</taxon>
        <taxon>Tepidanaerobacteraceae</taxon>
        <taxon>Biomaibacter</taxon>
    </lineage>
</organism>
<dbReference type="AlphaFoldDB" id="A0A3G2R6T5"/>
<dbReference type="RefSeq" id="WP_120765763.1">
    <property type="nucleotide sequence ID" value="NZ_CP033169.1"/>
</dbReference>
<evidence type="ECO:0000313" key="5">
    <source>
        <dbReference type="EMBL" id="AYO31170.1"/>
    </source>
</evidence>
<dbReference type="InterPro" id="IPR011234">
    <property type="entry name" value="Fumarylacetoacetase-like_C"/>
</dbReference>
<feature type="domain" description="Fumarylacetoacetase-like C-terminal" evidence="3">
    <location>
        <begin position="55"/>
        <end position="249"/>
    </location>
</feature>
<dbReference type="GO" id="GO:0046872">
    <property type="term" value="F:metal ion binding"/>
    <property type="evidence" value="ECO:0007669"/>
    <property type="project" value="UniProtKB-KW"/>
</dbReference>
<dbReference type="KEGG" id="bacg:D2962_11675"/>
<dbReference type="GO" id="GO:0016853">
    <property type="term" value="F:isomerase activity"/>
    <property type="evidence" value="ECO:0007669"/>
    <property type="project" value="UniProtKB-ARBA"/>
</dbReference>
<dbReference type="SUPFAM" id="SSF56529">
    <property type="entry name" value="FAH"/>
    <property type="match status" value="1"/>
</dbReference>
<evidence type="ECO:0000259" key="3">
    <source>
        <dbReference type="Pfam" id="PF01557"/>
    </source>
</evidence>
<gene>
    <name evidence="5" type="ORF">D2962_11675</name>
</gene>
<dbReference type="Gene3D" id="2.30.30.370">
    <property type="entry name" value="FAH"/>
    <property type="match status" value="1"/>
</dbReference>
<dbReference type="Proteomes" id="UP000280960">
    <property type="component" value="Chromosome"/>
</dbReference>
<dbReference type="EMBL" id="CP033169">
    <property type="protein sequence ID" value="AYO31170.1"/>
    <property type="molecule type" value="Genomic_DNA"/>
</dbReference>
<dbReference type="PANTHER" id="PTHR11820:SF7">
    <property type="entry name" value="ACYLPYRUVASE FAHD1, MITOCHONDRIAL"/>
    <property type="match status" value="1"/>
</dbReference>
<dbReference type="GO" id="GO:0018773">
    <property type="term" value="F:acetylpyruvate hydrolase activity"/>
    <property type="evidence" value="ECO:0007669"/>
    <property type="project" value="TreeGrafter"/>
</dbReference>
<reference evidence="5 6" key="1">
    <citation type="submission" date="2018-10" db="EMBL/GenBank/DDBJ databases">
        <authorList>
            <person name="Zhang X."/>
        </authorList>
    </citation>
    <scope>NUCLEOTIDE SEQUENCE [LARGE SCALE GENOMIC DNA]</scope>
    <source>
        <strain evidence="5 6">SK-G1</strain>
    </source>
</reference>